<organism evidence="1">
    <name type="scientific">Myoviridae sp. ct8mY9</name>
    <dbReference type="NCBI Taxonomy" id="2827664"/>
    <lineage>
        <taxon>Viruses</taxon>
        <taxon>Duplodnaviria</taxon>
        <taxon>Heunggongvirae</taxon>
        <taxon>Uroviricota</taxon>
        <taxon>Caudoviricetes</taxon>
    </lineage>
</organism>
<evidence type="ECO:0000313" key="1">
    <source>
        <dbReference type="EMBL" id="DAF49386.1"/>
    </source>
</evidence>
<accession>A0A8S5SFJ0</accession>
<protein>
    <submittedName>
        <fullName evidence="1">Uncharacterized protein</fullName>
    </submittedName>
</protein>
<sequence>MKIEGSPQELEQFFKKFNLIENLEIKIDGEKVAKQIAPSISRIFSENY</sequence>
<dbReference type="EMBL" id="BK032581">
    <property type="protein sequence ID" value="DAF49386.1"/>
    <property type="molecule type" value="Genomic_DNA"/>
</dbReference>
<proteinExistence type="predicted"/>
<name>A0A8S5SFJ0_9CAUD</name>
<reference evidence="1" key="1">
    <citation type="journal article" date="2021" name="Proc. Natl. Acad. Sci. U.S.A.">
        <title>A Catalog of Tens of Thousands of Viruses from Human Metagenomes Reveals Hidden Associations with Chronic Diseases.</title>
        <authorList>
            <person name="Tisza M.J."/>
            <person name="Buck C.B."/>
        </authorList>
    </citation>
    <scope>NUCLEOTIDE SEQUENCE</scope>
    <source>
        <strain evidence="1">Ct8mY9</strain>
    </source>
</reference>